<protein>
    <recommendedName>
        <fullName evidence="2">Chromo domain-containing protein</fullName>
    </recommendedName>
</protein>
<sequence>MPTIPLPVPPPVCLSRLPTPTVPGHRGRGLQYLVDWEGYGPEERSWISPRLILDPSLIQDFHRAHPEKPVFRFQLTFRRPSCPVQSCPALCLLPAAVQPCACSLSLSSLCQLPSIIQTTPALSPGSQPGFLHLEKSRLVSPCIICVCVLRLDPPVLLAVTVSKTG</sequence>
<dbReference type="AlphaFoldDB" id="A0A9D3MRH4"/>
<comment type="caution">
    <text evidence="3">The sequence shown here is derived from an EMBL/GenBank/DDBJ whole genome shotgun (WGS) entry which is preliminary data.</text>
</comment>
<comment type="subcellular location">
    <subcellularLocation>
        <location evidence="1">Nucleus</location>
    </subcellularLocation>
</comment>
<accession>A0A9D3MRH4</accession>
<keyword evidence="4" id="KW-1185">Reference proteome</keyword>
<dbReference type="SUPFAM" id="SSF54160">
    <property type="entry name" value="Chromo domain-like"/>
    <property type="match status" value="1"/>
</dbReference>
<evidence type="ECO:0000313" key="4">
    <source>
        <dbReference type="Proteomes" id="UP001044222"/>
    </source>
</evidence>
<dbReference type="Gene3D" id="2.40.50.40">
    <property type="match status" value="1"/>
</dbReference>
<feature type="non-terminal residue" evidence="3">
    <location>
        <position position="165"/>
    </location>
</feature>
<proteinExistence type="predicted"/>
<evidence type="ECO:0000313" key="3">
    <source>
        <dbReference type="EMBL" id="KAG5852591.1"/>
    </source>
</evidence>
<dbReference type="InterPro" id="IPR000953">
    <property type="entry name" value="Chromo/chromo_shadow_dom"/>
</dbReference>
<dbReference type="EMBL" id="JAFIRN010000003">
    <property type="protein sequence ID" value="KAG5852591.1"/>
    <property type="molecule type" value="Genomic_DNA"/>
</dbReference>
<evidence type="ECO:0000259" key="2">
    <source>
        <dbReference type="PROSITE" id="PS50013"/>
    </source>
</evidence>
<feature type="domain" description="Chromo" evidence="2">
    <location>
        <begin position="17"/>
        <end position="65"/>
    </location>
</feature>
<dbReference type="PROSITE" id="PS50013">
    <property type="entry name" value="CHROMO_2"/>
    <property type="match status" value="1"/>
</dbReference>
<dbReference type="Proteomes" id="UP001044222">
    <property type="component" value="Unassembled WGS sequence"/>
</dbReference>
<dbReference type="InterPro" id="IPR023780">
    <property type="entry name" value="Chromo_domain"/>
</dbReference>
<dbReference type="InterPro" id="IPR016197">
    <property type="entry name" value="Chromo-like_dom_sf"/>
</dbReference>
<reference evidence="3" key="1">
    <citation type="submission" date="2021-01" db="EMBL/GenBank/DDBJ databases">
        <title>A chromosome-scale assembly of European eel, Anguilla anguilla.</title>
        <authorList>
            <person name="Henkel C."/>
            <person name="Jong-Raadsen S.A."/>
            <person name="Dufour S."/>
            <person name="Weltzien F.-A."/>
            <person name="Palstra A.P."/>
            <person name="Pelster B."/>
            <person name="Spaink H.P."/>
            <person name="Van Den Thillart G.E."/>
            <person name="Jansen H."/>
            <person name="Zahm M."/>
            <person name="Klopp C."/>
            <person name="Cedric C."/>
            <person name="Louis A."/>
            <person name="Berthelot C."/>
            <person name="Parey E."/>
            <person name="Roest Crollius H."/>
            <person name="Montfort J."/>
            <person name="Robinson-Rechavi M."/>
            <person name="Bucao C."/>
            <person name="Bouchez O."/>
            <person name="Gislard M."/>
            <person name="Lluch J."/>
            <person name="Milhes M."/>
            <person name="Lampietro C."/>
            <person name="Lopez Roques C."/>
            <person name="Donnadieu C."/>
            <person name="Braasch I."/>
            <person name="Desvignes T."/>
            <person name="Postlethwait J."/>
            <person name="Bobe J."/>
            <person name="Guiguen Y."/>
            <person name="Dirks R."/>
        </authorList>
    </citation>
    <scope>NUCLEOTIDE SEQUENCE</scope>
    <source>
        <strain evidence="3">Tag_6206</strain>
        <tissue evidence="3">Liver</tissue>
    </source>
</reference>
<organism evidence="3 4">
    <name type="scientific">Anguilla anguilla</name>
    <name type="common">European freshwater eel</name>
    <name type="synonym">Muraena anguilla</name>
    <dbReference type="NCBI Taxonomy" id="7936"/>
    <lineage>
        <taxon>Eukaryota</taxon>
        <taxon>Metazoa</taxon>
        <taxon>Chordata</taxon>
        <taxon>Craniata</taxon>
        <taxon>Vertebrata</taxon>
        <taxon>Euteleostomi</taxon>
        <taxon>Actinopterygii</taxon>
        <taxon>Neopterygii</taxon>
        <taxon>Teleostei</taxon>
        <taxon>Anguilliformes</taxon>
        <taxon>Anguillidae</taxon>
        <taxon>Anguilla</taxon>
    </lineage>
</organism>
<dbReference type="Pfam" id="PF00385">
    <property type="entry name" value="Chromo"/>
    <property type="match status" value="1"/>
</dbReference>
<evidence type="ECO:0000256" key="1">
    <source>
        <dbReference type="ARBA" id="ARBA00004123"/>
    </source>
</evidence>
<dbReference type="GO" id="GO:0005634">
    <property type="term" value="C:nucleus"/>
    <property type="evidence" value="ECO:0007669"/>
    <property type="project" value="UniProtKB-SubCell"/>
</dbReference>
<gene>
    <name evidence="3" type="ORF">ANANG_G00064120</name>
</gene>
<name>A0A9D3MRH4_ANGAN</name>